<evidence type="ECO:0000256" key="2">
    <source>
        <dbReference type="ARBA" id="ARBA00023239"/>
    </source>
</evidence>
<evidence type="ECO:0000256" key="1">
    <source>
        <dbReference type="ARBA" id="ARBA00005323"/>
    </source>
</evidence>
<protein>
    <submittedName>
        <fullName evidence="4">D-serine deaminase, pyridoxal phosphate-dependent</fullName>
    </submittedName>
</protein>
<dbReference type="InterPro" id="IPR026956">
    <property type="entry name" value="D-ser_dehydrat-like_dom"/>
</dbReference>
<dbReference type="InterPro" id="IPR051466">
    <property type="entry name" value="D-amino_acid_metab_enzyme"/>
</dbReference>
<evidence type="ECO:0000313" key="5">
    <source>
        <dbReference type="Proteomes" id="UP000219440"/>
    </source>
</evidence>
<dbReference type="SMART" id="SM01119">
    <property type="entry name" value="D-ser_dehydrat"/>
    <property type="match status" value="1"/>
</dbReference>
<organism evidence="4 5">
    <name type="scientific">Salinibacterium xinjiangense</name>
    <dbReference type="NCBI Taxonomy" id="386302"/>
    <lineage>
        <taxon>Bacteria</taxon>
        <taxon>Bacillati</taxon>
        <taxon>Actinomycetota</taxon>
        <taxon>Actinomycetes</taxon>
        <taxon>Micrococcales</taxon>
        <taxon>Microbacteriaceae</taxon>
        <taxon>Salinibacterium</taxon>
    </lineage>
</organism>
<dbReference type="Gene3D" id="3.20.20.10">
    <property type="entry name" value="Alanine racemase"/>
    <property type="match status" value="1"/>
</dbReference>
<sequence>MLGPWAKSFPPSSWGQSIRQFVQSQARLSHFATPLLTIDHSATRHNVGVMAAWLAERGLQIAPHGKTTMAPQLWQQLLDGGAWGITLATAWQVQLARSFGFSRIIMANQLIDPVGLAWLKAELVDPGFEFVCWVDSVDAVELMRRGLAGAARPVNVAIELGAAGGRTGARSTQEALAVAAAIEAAPELRLGGVAGYEGSYANDRSESSVAAVRRYLDELVSLHDAIRWEAKPIVTAGGSAFFDLVGDALAPLSDRATVILRSGAYQLQDEGFYGALTPLPQLRSAVHGWARVLSRPEPTLAILDGGKRDFPYDLGLPATSFGRVDRVNDQHAYLPVTGEGLSIGDVLKMRLSHPCTAFDKWRAIPVIDDSGVDDPTVVDIVTTYF</sequence>
<dbReference type="EMBL" id="OCST01000001">
    <property type="protein sequence ID" value="SOE53071.1"/>
    <property type="molecule type" value="Genomic_DNA"/>
</dbReference>
<dbReference type="Proteomes" id="UP000219440">
    <property type="component" value="Unassembled WGS sequence"/>
</dbReference>
<dbReference type="AlphaFoldDB" id="A0A2C8YRB3"/>
<evidence type="ECO:0000259" key="3">
    <source>
        <dbReference type="SMART" id="SM01119"/>
    </source>
</evidence>
<comment type="similarity">
    <text evidence="1">Belongs to the DSD1 family.</text>
</comment>
<keyword evidence="5" id="KW-1185">Reference proteome</keyword>
<keyword evidence="2" id="KW-0456">Lyase</keyword>
<dbReference type="PANTHER" id="PTHR28004">
    <property type="entry name" value="ZGC:162816-RELATED"/>
    <property type="match status" value="1"/>
</dbReference>
<dbReference type="InterPro" id="IPR042208">
    <property type="entry name" value="D-ser_dehydrat-like_sf"/>
</dbReference>
<gene>
    <name evidence="4" type="ORF">SAMN06296378_0500</name>
</gene>
<name>A0A2C8YRB3_9MICO</name>
<evidence type="ECO:0000313" key="4">
    <source>
        <dbReference type="EMBL" id="SOE53071.1"/>
    </source>
</evidence>
<dbReference type="InterPro" id="IPR001608">
    <property type="entry name" value="Ala_racemase_N"/>
</dbReference>
<accession>A0A2C8YRB3</accession>
<dbReference type="PANTHER" id="PTHR28004:SF8">
    <property type="entry name" value="D-SERINE DEAMINASE"/>
    <property type="match status" value="1"/>
</dbReference>
<proteinExistence type="inferred from homology"/>
<dbReference type="GO" id="GO:0016829">
    <property type="term" value="F:lyase activity"/>
    <property type="evidence" value="ECO:0007669"/>
    <property type="project" value="UniProtKB-KW"/>
</dbReference>
<dbReference type="Pfam" id="PF14031">
    <property type="entry name" value="D-ser_dehydrat"/>
    <property type="match status" value="1"/>
</dbReference>
<dbReference type="SUPFAM" id="SSF51419">
    <property type="entry name" value="PLP-binding barrel"/>
    <property type="match status" value="1"/>
</dbReference>
<feature type="domain" description="D-serine dehydratase-like" evidence="3">
    <location>
        <begin position="285"/>
        <end position="368"/>
    </location>
</feature>
<dbReference type="Pfam" id="PF01168">
    <property type="entry name" value="Ala_racemase_N"/>
    <property type="match status" value="1"/>
</dbReference>
<dbReference type="InterPro" id="IPR029066">
    <property type="entry name" value="PLP-binding_barrel"/>
</dbReference>
<reference evidence="4 5" key="1">
    <citation type="submission" date="2017-09" db="EMBL/GenBank/DDBJ databases">
        <authorList>
            <person name="Ehlers B."/>
            <person name="Leendertz F.H."/>
        </authorList>
    </citation>
    <scope>NUCLEOTIDE SEQUENCE [LARGE SCALE GENOMIC DNA]</scope>
    <source>
        <strain evidence="4 5">CGMCC 1.05381</strain>
    </source>
</reference>
<dbReference type="Gene3D" id="2.40.37.20">
    <property type="entry name" value="D-serine dehydratase-like domain"/>
    <property type="match status" value="1"/>
</dbReference>